<evidence type="ECO:0000313" key="2">
    <source>
        <dbReference type="EMBL" id="TMP79375.1"/>
    </source>
</evidence>
<name>A0A5S3YR46_9GAMM</name>
<feature type="transmembrane region" description="Helical" evidence="1">
    <location>
        <begin position="12"/>
        <end position="36"/>
    </location>
</feature>
<proteinExistence type="predicted"/>
<gene>
    <name evidence="2" type="ORF">CWB73_13860</name>
</gene>
<sequence length="133" mass="14795">MVRGLDVLLRNKTLLFMSSITAIAAILSLGANSYMYMTSLKFAPFSALLCVMGVFASYSLFKARVFARYLVLLFWLCQILVVGVNGQKFGFLFALAMSFHFNITTQVYVVVNVLGVILASICIFQIKKEAQVN</sequence>
<accession>A0A5S3YR46</accession>
<reference evidence="3" key="2">
    <citation type="submission" date="2019-06" db="EMBL/GenBank/DDBJ databases">
        <title>Co-occurence of chitin degradation, pigmentation and bioactivity in marine Pseudoalteromonas.</title>
        <authorList>
            <person name="Sonnenschein E.C."/>
            <person name="Bech P.K."/>
        </authorList>
    </citation>
    <scope>NUCLEOTIDE SEQUENCE [LARGE SCALE GENOMIC DNA]</scope>
    <source>
        <strain evidence="3">S1189</strain>
    </source>
</reference>
<dbReference type="AlphaFoldDB" id="A0A5S3YR46"/>
<evidence type="ECO:0000256" key="1">
    <source>
        <dbReference type="SAM" id="Phobius"/>
    </source>
</evidence>
<comment type="caution">
    <text evidence="2">The sequence shown here is derived from an EMBL/GenBank/DDBJ whole genome shotgun (WGS) entry which is preliminary data.</text>
</comment>
<feature type="transmembrane region" description="Helical" evidence="1">
    <location>
        <begin position="73"/>
        <end position="101"/>
    </location>
</feature>
<keyword evidence="1" id="KW-0812">Transmembrane</keyword>
<feature type="transmembrane region" description="Helical" evidence="1">
    <location>
        <begin position="42"/>
        <end position="61"/>
    </location>
</feature>
<dbReference type="EMBL" id="PNCM01000030">
    <property type="protein sequence ID" value="TMP79375.1"/>
    <property type="molecule type" value="Genomic_DNA"/>
</dbReference>
<feature type="transmembrane region" description="Helical" evidence="1">
    <location>
        <begin position="107"/>
        <end position="126"/>
    </location>
</feature>
<organism evidence="2 3">
    <name type="scientific">Pseudoalteromonas phenolica</name>
    <dbReference type="NCBI Taxonomy" id="161398"/>
    <lineage>
        <taxon>Bacteria</taxon>
        <taxon>Pseudomonadati</taxon>
        <taxon>Pseudomonadota</taxon>
        <taxon>Gammaproteobacteria</taxon>
        <taxon>Alteromonadales</taxon>
        <taxon>Pseudoalteromonadaceae</taxon>
        <taxon>Pseudoalteromonas</taxon>
    </lineage>
</organism>
<evidence type="ECO:0000313" key="3">
    <source>
        <dbReference type="Proteomes" id="UP000307362"/>
    </source>
</evidence>
<dbReference type="Proteomes" id="UP000307362">
    <property type="component" value="Unassembled WGS sequence"/>
</dbReference>
<reference evidence="2 3" key="1">
    <citation type="submission" date="2017-12" db="EMBL/GenBank/DDBJ databases">
        <authorList>
            <person name="Paulsen S."/>
            <person name="Gram L.K."/>
        </authorList>
    </citation>
    <scope>NUCLEOTIDE SEQUENCE [LARGE SCALE GENOMIC DNA]</scope>
    <source>
        <strain evidence="2 3">S1189</strain>
    </source>
</reference>
<keyword evidence="1" id="KW-1133">Transmembrane helix</keyword>
<keyword evidence="1" id="KW-0472">Membrane</keyword>
<protein>
    <submittedName>
        <fullName evidence="2">Uncharacterized protein</fullName>
    </submittedName>
</protein>